<organism evidence="5 6">
    <name type="scientific">Glonium stellatum</name>
    <dbReference type="NCBI Taxonomy" id="574774"/>
    <lineage>
        <taxon>Eukaryota</taxon>
        <taxon>Fungi</taxon>
        <taxon>Dikarya</taxon>
        <taxon>Ascomycota</taxon>
        <taxon>Pezizomycotina</taxon>
        <taxon>Dothideomycetes</taxon>
        <taxon>Pleosporomycetidae</taxon>
        <taxon>Gloniales</taxon>
        <taxon>Gloniaceae</taxon>
        <taxon>Glonium</taxon>
    </lineage>
</organism>
<dbReference type="Gene3D" id="3.40.1050.10">
    <property type="entry name" value="Carbonic anhydrase"/>
    <property type="match status" value="1"/>
</dbReference>
<dbReference type="PANTHER" id="PTHR43175">
    <property type="entry name" value="CARBONIC ANHYDRASE"/>
    <property type="match status" value="1"/>
</dbReference>
<name>A0A8E2F4B4_9PEZI</name>
<keyword evidence="6" id="KW-1185">Reference proteome</keyword>
<evidence type="ECO:0000256" key="4">
    <source>
        <dbReference type="PIRSR" id="PIRSR601765-1"/>
    </source>
</evidence>
<evidence type="ECO:0000256" key="1">
    <source>
        <dbReference type="ARBA" id="ARBA00006217"/>
    </source>
</evidence>
<proteinExistence type="inferred from homology"/>
<evidence type="ECO:0000256" key="2">
    <source>
        <dbReference type="ARBA" id="ARBA00022723"/>
    </source>
</evidence>
<feature type="binding site" evidence="4">
    <location>
        <position position="92"/>
    </location>
    <ligand>
        <name>Zn(2+)</name>
        <dbReference type="ChEBI" id="CHEBI:29105"/>
    </ligand>
</feature>
<dbReference type="CDD" id="cd03379">
    <property type="entry name" value="beta_CA_cladeD"/>
    <property type="match status" value="1"/>
</dbReference>
<dbReference type="GO" id="GO:0008270">
    <property type="term" value="F:zinc ion binding"/>
    <property type="evidence" value="ECO:0007669"/>
    <property type="project" value="InterPro"/>
</dbReference>
<dbReference type="InterPro" id="IPR036874">
    <property type="entry name" value="Carbonic_anhydrase_sf"/>
</dbReference>
<dbReference type="OrthoDB" id="10248475at2759"/>
<dbReference type="AlphaFoldDB" id="A0A8E2F4B4"/>
<dbReference type="EMBL" id="KV749311">
    <property type="protein sequence ID" value="OCL10080.1"/>
    <property type="molecule type" value="Genomic_DNA"/>
</dbReference>
<dbReference type="PANTHER" id="PTHR43175:SF3">
    <property type="entry name" value="CARBON DISULFIDE HYDROLASE"/>
    <property type="match status" value="1"/>
</dbReference>
<evidence type="ECO:0000313" key="5">
    <source>
        <dbReference type="EMBL" id="OCL10080.1"/>
    </source>
</evidence>
<dbReference type="Proteomes" id="UP000250140">
    <property type="component" value="Unassembled WGS sequence"/>
</dbReference>
<dbReference type="GO" id="GO:0004089">
    <property type="term" value="F:carbonate dehydratase activity"/>
    <property type="evidence" value="ECO:0007669"/>
    <property type="project" value="InterPro"/>
</dbReference>
<evidence type="ECO:0000256" key="3">
    <source>
        <dbReference type="ARBA" id="ARBA00022833"/>
    </source>
</evidence>
<feature type="binding site" evidence="4">
    <location>
        <position position="89"/>
    </location>
    <ligand>
        <name>Zn(2+)</name>
        <dbReference type="ChEBI" id="CHEBI:29105"/>
    </ligand>
</feature>
<sequence length="167" mass="18354">MPSQKVLELLERNKKFNTALAPPYIADVSRRLHSPGGPRVTCSDPRVIPEQYFEAAVIRNAGGRTSDAIRSLAALDTIGNTDTVIIVHHTDCGMAHMPDEAVRQRLKGRAPELSREIDQMTFGEILDVDESVREDIALLKASPLLSKDLTILGYSLDIHTGLLAEVQ</sequence>
<protein>
    <submittedName>
        <fullName evidence="5">Carbonic anhydrase</fullName>
    </submittedName>
</protein>
<keyword evidence="3 4" id="KW-0862">Zinc</keyword>
<reference evidence="5 6" key="1">
    <citation type="journal article" date="2016" name="Nat. Commun.">
        <title>Ectomycorrhizal ecology is imprinted in the genome of the dominant symbiotic fungus Cenococcum geophilum.</title>
        <authorList>
            <consortium name="DOE Joint Genome Institute"/>
            <person name="Peter M."/>
            <person name="Kohler A."/>
            <person name="Ohm R.A."/>
            <person name="Kuo A."/>
            <person name="Krutzmann J."/>
            <person name="Morin E."/>
            <person name="Arend M."/>
            <person name="Barry K.W."/>
            <person name="Binder M."/>
            <person name="Choi C."/>
            <person name="Clum A."/>
            <person name="Copeland A."/>
            <person name="Grisel N."/>
            <person name="Haridas S."/>
            <person name="Kipfer T."/>
            <person name="LaButti K."/>
            <person name="Lindquist E."/>
            <person name="Lipzen A."/>
            <person name="Maire R."/>
            <person name="Meier B."/>
            <person name="Mihaltcheva S."/>
            <person name="Molinier V."/>
            <person name="Murat C."/>
            <person name="Poggeler S."/>
            <person name="Quandt C.A."/>
            <person name="Sperisen C."/>
            <person name="Tritt A."/>
            <person name="Tisserant E."/>
            <person name="Crous P.W."/>
            <person name="Henrissat B."/>
            <person name="Nehls U."/>
            <person name="Egli S."/>
            <person name="Spatafora J.W."/>
            <person name="Grigoriev I.V."/>
            <person name="Martin F.M."/>
        </authorList>
    </citation>
    <scope>NUCLEOTIDE SEQUENCE [LARGE SCALE GENOMIC DNA]</scope>
    <source>
        <strain evidence="5 6">CBS 207.34</strain>
    </source>
</reference>
<comment type="cofactor">
    <cofactor evidence="4">
        <name>Zn(2+)</name>
        <dbReference type="ChEBI" id="CHEBI:29105"/>
    </cofactor>
    <text evidence="4">Binds 1 zinc ion per subunit.</text>
</comment>
<feature type="binding site" evidence="4">
    <location>
        <position position="42"/>
    </location>
    <ligand>
        <name>Zn(2+)</name>
        <dbReference type="ChEBI" id="CHEBI:29105"/>
    </ligand>
</feature>
<dbReference type="SUPFAM" id="SSF53056">
    <property type="entry name" value="beta-carbonic anhydrase, cab"/>
    <property type="match status" value="1"/>
</dbReference>
<keyword evidence="2 4" id="KW-0479">Metal-binding</keyword>
<feature type="binding site" evidence="4">
    <location>
        <position position="44"/>
    </location>
    <ligand>
        <name>Zn(2+)</name>
        <dbReference type="ChEBI" id="CHEBI:29105"/>
    </ligand>
</feature>
<gene>
    <name evidence="5" type="ORF">AOQ84DRAFT_220045</name>
</gene>
<dbReference type="InterPro" id="IPR001765">
    <property type="entry name" value="Carbonic_anhydrase"/>
</dbReference>
<comment type="similarity">
    <text evidence="1">Belongs to the beta-class carbonic anhydrase family.</text>
</comment>
<accession>A0A8E2F4B4</accession>
<dbReference type="SMART" id="SM00947">
    <property type="entry name" value="Pro_CA"/>
    <property type="match status" value="1"/>
</dbReference>
<evidence type="ECO:0000313" key="6">
    <source>
        <dbReference type="Proteomes" id="UP000250140"/>
    </source>
</evidence>